<dbReference type="AlphaFoldDB" id="A0A7N0UIJ2"/>
<dbReference type="GO" id="GO:0004869">
    <property type="term" value="F:cysteine-type endopeptidase inhibitor activity"/>
    <property type="evidence" value="ECO:0007669"/>
    <property type="project" value="UniProtKB-KW"/>
</dbReference>
<name>A0A7N0UIJ2_KALFE</name>
<dbReference type="Gramene" id="Kaladp0069s0015.1.v1.1">
    <property type="protein sequence ID" value="Kaladp0069s0015.1.v1.1.CDS.1"/>
    <property type="gene ID" value="Kaladp0069s0015.v1.1"/>
</dbReference>
<keyword evidence="1" id="KW-0646">Protease inhibitor</keyword>
<dbReference type="EnsemblPlants" id="Kaladp0069s0015.1.v1.1">
    <property type="protein sequence ID" value="Kaladp0069s0015.1.v1.1.CDS.1"/>
    <property type="gene ID" value="Kaladp0069s0015.v1.1"/>
</dbReference>
<dbReference type="InterPro" id="IPR046350">
    <property type="entry name" value="Cystatin_sf"/>
</dbReference>
<reference evidence="5" key="1">
    <citation type="submission" date="2021-01" db="UniProtKB">
        <authorList>
            <consortium name="EnsemblPlants"/>
        </authorList>
    </citation>
    <scope>IDENTIFICATION</scope>
</reference>
<evidence type="ECO:0000256" key="2">
    <source>
        <dbReference type="ARBA" id="ARBA00022704"/>
    </source>
</evidence>
<dbReference type="InterPro" id="IPR000010">
    <property type="entry name" value="Cystatin_dom"/>
</dbReference>
<dbReference type="Gene3D" id="3.10.450.10">
    <property type="match status" value="1"/>
</dbReference>
<accession>A0A7N0UIJ2</accession>
<feature type="chain" id="PRO_5029709141" description="Cystatin domain-containing protein" evidence="3">
    <location>
        <begin position="32"/>
        <end position="129"/>
    </location>
</feature>
<dbReference type="Proteomes" id="UP000594263">
    <property type="component" value="Unplaced"/>
</dbReference>
<dbReference type="CDD" id="cd00042">
    <property type="entry name" value="CY"/>
    <property type="match status" value="1"/>
</dbReference>
<feature type="domain" description="Cystatin" evidence="4">
    <location>
        <begin position="42"/>
        <end position="125"/>
    </location>
</feature>
<dbReference type="Pfam" id="PF16845">
    <property type="entry name" value="SQAPI"/>
    <property type="match status" value="1"/>
</dbReference>
<dbReference type="PANTHER" id="PTHR47364:SF2">
    <property type="entry name" value="CYSTEINE PROTEINASE INHIBITOR 5"/>
    <property type="match status" value="1"/>
</dbReference>
<evidence type="ECO:0000256" key="1">
    <source>
        <dbReference type="ARBA" id="ARBA00022690"/>
    </source>
</evidence>
<protein>
    <recommendedName>
        <fullName evidence="4">Cystatin domain-containing protein</fullName>
    </recommendedName>
</protein>
<keyword evidence="6" id="KW-1185">Reference proteome</keyword>
<keyword evidence="2" id="KW-0789">Thiol protease inhibitor</keyword>
<feature type="signal peptide" evidence="3">
    <location>
        <begin position="1"/>
        <end position="31"/>
    </location>
</feature>
<dbReference type="PANTHER" id="PTHR47364">
    <property type="entry name" value="CYSTEINE PROTEINASE INHIBITOR 5"/>
    <property type="match status" value="1"/>
</dbReference>
<evidence type="ECO:0000313" key="5">
    <source>
        <dbReference type="EnsemblPlants" id="Kaladp0069s0015.1.v1.1.CDS.1"/>
    </source>
</evidence>
<keyword evidence="3" id="KW-0732">Signal</keyword>
<proteinExistence type="predicted"/>
<evidence type="ECO:0000259" key="4">
    <source>
        <dbReference type="Pfam" id="PF16845"/>
    </source>
</evidence>
<sequence>MASFKFGTIFIATLAWTLLLVSNGQIHVDEGKHPPVGGWKKISNLTDPSIIAIAEFAVEEAAKVNTHTSSLTFKRIRSGKYQQVGGINYRLLIEAQRAEEEKPKLYAAFVFVGLDKSKKLIYFRHVKNE</sequence>
<dbReference type="SUPFAM" id="SSF54403">
    <property type="entry name" value="Cystatin/monellin"/>
    <property type="match status" value="1"/>
</dbReference>
<evidence type="ECO:0000256" key="3">
    <source>
        <dbReference type="SAM" id="SignalP"/>
    </source>
</evidence>
<organism evidence="5 6">
    <name type="scientific">Kalanchoe fedtschenkoi</name>
    <name type="common">Lavender scallops</name>
    <name type="synonym">South American air plant</name>
    <dbReference type="NCBI Taxonomy" id="63787"/>
    <lineage>
        <taxon>Eukaryota</taxon>
        <taxon>Viridiplantae</taxon>
        <taxon>Streptophyta</taxon>
        <taxon>Embryophyta</taxon>
        <taxon>Tracheophyta</taxon>
        <taxon>Spermatophyta</taxon>
        <taxon>Magnoliopsida</taxon>
        <taxon>eudicotyledons</taxon>
        <taxon>Gunneridae</taxon>
        <taxon>Pentapetalae</taxon>
        <taxon>Saxifragales</taxon>
        <taxon>Crassulaceae</taxon>
        <taxon>Kalanchoe</taxon>
    </lineage>
</organism>
<evidence type="ECO:0000313" key="6">
    <source>
        <dbReference type="Proteomes" id="UP000594263"/>
    </source>
</evidence>